<reference evidence="2 3" key="1">
    <citation type="journal article" date="2019" name="Syst. Appl. Microbiol.">
        <title>New species of pathogenic Pseudomonas isolated from citrus in Tunisia: Proposal of Pseudomonas kairouanensis sp. nov. and Pseudomonas nabeulensis sp. nov.</title>
        <authorList>
            <person name="Oueslati M."/>
            <person name="Mulet M."/>
            <person name="Gomila M."/>
            <person name="Berge O."/>
            <person name="Hajlaoui M.R."/>
            <person name="Lalucat J."/>
            <person name="Sadfi-Zouaoui N."/>
            <person name="Garcia-Valdes E."/>
        </authorList>
    </citation>
    <scope>NUCLEOTIDE SEQUENCE [LARGE SCALE GENOMIC DNA]</scope>
    <source>
        <strain evidence="2 3">E10B</strain>
    </source>
</reference>
<evidence type="ECO:0000313" key="3">
    <source>
        <dbReference type="Proteomes" id="UP000297734"/>
    </source>
</evidence>
<dbReference type="EMBL" id="QUZT01000008">
    <property type="protein sequence ID" value="TFY94885.1"/>
    <property type="molecule type" value="Genomic_DNA"/>
</dbReference>
<name>A0A4Z0B739_9PSED</name>
<accession>A0A4Z0B739</accession>
<proteinExistence type="predicted"/>
<sequence>MWERACSRKRWVSLQWCRLTLSHRGQAPSHRGLAARLISKPGTSPNVGGGLAPDGGGSACRGVG</sequence>
<feature type="compositionally biased region" description="Gly residues" evidence="1">
    <location>
        <begin position="47"/>
        <end position="64"/>
    </location>
</feature>
<evidence type="ECO:0000256" key="1">
    <source>
        <dbReference type="SAM" id="MobiDB-lite"/>
    </source>
</evidence>
<organism evidence="2 3">
    <name type="scientific">Pseudomonas nabeulensis</name>
    <dbReference type="NCBI Taxonomy" id="2293833"/>
    <lineage>
        <taxon>Bacteria</taxon>
        <taxon>Pseudomonadati</taxon>
        <taxon>Pseudomonadota</taxon>
        <taxon>Gammaproteobacteria</taxon>
        <taxon>Pseudomonadales</taxon>
        <taxon>Pseudomonadaceae</taxon>
        <taxon>Pseudomonas</taxon>
    </lineage>
</organism>
<keyword evidence="3" id="KW-1185">Reference proteome</keyword>
<evidence type="ECO:0000313" key="2">
    <source>
        <dbReference type="EMBL" id="TFY94885.1"/>
    </source>
</evidence>
<dbReference type="OrthoDB" id="7029997at2"/>
<feature type="region of interest" description="Disordered" evidence="1">
    <location>
        <begin position="39"/>
        <end position="64"/>
    </location>
</feature>
<dbReference type="AlphaFoldDB" id="A0A4Z0B739"/>
<comment type="caution">
    <text evidence="2">The sequence shown here is derived from an EMBL/GenBank/DDBJ whole genome shotgun (WGS) entry which is preliminary data.</text>
</comment>
<gene>
    <name evidence="2" type="ORF">DYL61_06820</name>
</gene>
<protein>
    <submittedName>
        <fullName evidence="2">Uncharacterized protein</fullName>
    </submittedName>
</protein>
<dbReference type="Proteomes" id="UP000297734">
    <property type="component" value="Unassembled WGS sequence"/>
</dbReference>